<dbReference type="AlphaFoldDB" id="A0AB38Z9F9"/>
<evidence type="ECO:0000313" key="1">
    <source>
        <dbReference type="EMBL" id="WRO07206.1"/>
    </source>
</evidence>
<dbReference type="EMBL" id="CP141531">
    <property type="protein sequence ID" value="WRO07206.1"/>
    <property type="molecule type" value="Genomic_DNA"/>
</dbReference>
<dbReference type="RefSeq" id="WP_023652796.1">
    <property type="nucleotide sequence ID" value="NZ_CP013074.1"/>
</dbReference>
<accession>A0AB38Z9F9</accession>
<protein>
    <submittedName>
        <fullName evidence="1">Uncharacterized protein</fullName>
    </submittedName>
</protein>
<evidence type="ECO:0000313" key="2">
    <source>
        <dbReference type="Proteomes" id="UP001327986"/>
    </source>
</evidence>
<reference evidence="1" key="1">
    <citation type="submission" date="2023-12" db="EMBL/GenBank/DDBJ databases">
        <title>Isolation of organohalide respiring bacteria Dehalococcoides mccartyi strain GPTCE1 in groundwater collected near a chemical plant in Suzhou, China.</title>
        <authorList>
            <person name="Liu G."/>
        </authorList>
    </citation>
    <scope>NUCLEOTIDE SEQUENCE</scope>
    <source>
        <strain evidence="1">GPTCE1</strain>
    </source>
</reference>
<name>A0AB38Z9F9_9CHLR</name>
<dbReference type="Proteomes" id="UP001327986">
    <property type="component" value="Chromosome"/>
</dbReference>
<organism evidence="1 2">
    <name type="scientific">Dehalococcoides mccartyi</name>
    <dbReference type="NCBI Taxonomy" id="61435"/>
    <lineage>
        <taxon>Bacteria</taxon>
        <taxon>Bacillati</taxon>
        <taxon>Chloroflexota</taxon>
        <taxon>Dehalococcoidia</taxon>
        <taxon>Dehalococcoidales</taxon>
        <taxon>Dehalococcoidaceae</taxon>
        <taxon>Dehalococcoides</taxon>
    </lineage>
</organism>
<gene>
    <name evidence="1" type="ORF">VLL09_07425</name>
</gene>
<sequence>MGHERLGILPKTKPWIRIVDELMSSDLAEDKVKIVASQTIENVRDRLNEVEGDSGVIASFKFLVTLAVSSQFANPLSFLADSNVDIGTNASPYFIAKALHKYVEATIGSLEYGEIARAAAVDAVSIWHGKNSQQLRMFDTDNNSVEAWRGTGGGVGFCEISRLFFAKTTERYLNYFLERALSSSVKTLQEREALRKRLNEHINIASQHAFETAKITQSFAAGWFNKHADREVPSDYEIRTFLRIAFGKLREELRREEAK</sequence>
<proteinExistence type="predicted"/>